<evidence type="ECO:0000256" key="4">
    <source>
        <dbReference type="RuleBase" id="RU003704"/>
    </source>
</evidence>
<protein>
    <submittedName>
        <fullName evidence="6">Sulfofructose kinase</fullName>
    </submittedName>
</protein>
<gene>
    <name evidence="6" type="ORF">GCM10007879_13330</name>
</gene>
<name>A0ABQ5URU4_9HYPH</name>
<dbReference type="GO" id="GO:0016301">
    <property type="term" value="F:kinase activity"/>
    <property type="evidence" value="ECO:0007669"/>
    <property type="project" value="UniProtKB-KW"/>
</dbReference>
<evidence type="ECO:0000313" key="7">
    <source>
        <dbReference type="Proteomes" id="UP001161405"/>
    </source>
</evidence>
<reference evidence="6" key="2">
    <citation type="submission" date="2023-01" db="EMBL/GenBank/DDBJ databases">
        <title>Draft genome sequence of Maritalea porphyrae strain NBRC 107169.</title>
        <authorList>
            <person name="Sun Q."/>
            <person name="Mori K."/>
        </authorList>
    </citation>
    <scope>NUCLEOTIDE SEQUENCE</scope>
    <source>
        <strain evidence="6">NBRC 107169</strain>
    </source>
</reference>
<dbReference type="InterPro" id="IPR002173">
    <property type="entry name" value="Carboh/pur_kinase_PfkB_CS"/>
</dbReference>
<dbReference type="InterPro" id="IPR011611">
    <property type="entry name" value="PfkB_dom"/>
</dbReference>
<dbReference type="PRINTS" id="PR00990">
    <property type="entry name" value="RIBOKINASE"/>
</dbReference>
<dbReference type="EMBL" id="BSNI01000002">
    <property type="protein sequence ID" value="GLQ17084.1"/>
    <property type="molecule type" value="Genomic_DNA"/>
</dbReference>
<dbReference type="SUPFAM" id="SSF53613">
    <property type="entry name" value="Ribokinase-like"/>
    <property type="match status" value="1"/>
</dbReference>
<feature type="domain" description="Carbohydrate kinase PfkB" evidence="5">
    <location>
        <begin position="1"/>
        <end position="282"/>
    </location>
</feature>
<dbReference type="Pfam" id="PF00294">
    <property type="entry name" value="PfkB"/>
    <property type="match status" value="1"/>
</dbReference>
<dbReference type="Proteomes" id="UP001161405">
    <property type="component" value="Unassembled WGS sequence"/>
</dbReference>
<sequence>MTRVLCVGSAVVDFIFSFDELPDRAEKFVAKSADIVGGGIAANAAVAISRLGGEAYLAAQLGDDTTGELVRKDLKAEGVDLSLVTQTENARSSYSSVYINDVGERQIANYRGENLRFDSAKLEHAPRFNAVLVDTRLPAAAIAALKLARIQNVPGIVDGEAPIDQAILVEASHVAFSEQGIQSLYPDVSPAEAVQLAATEYQVWAAVTDGQNGVWFSDAGVVSHVPAFSVAVVDTLGAGDVWHGAFALALAEGQSEIESVRFANAVAALKCTRPGGRAGAPTRAELDNFLKGRV</sequence>
<evidence type="ECO:0000259" key="5">
    <source>
        <dbReference type="Pfam" id="PF00294"/>
    </source>
</evidence>
<comment type="caution">
    <text evidence="6">The sequence shown here is derived from an EMBL/GenBank/DDBJ whole genome shotgun (WGS) entry which is preliminary data.</text>
</comment>
<dbReference type="InterPro" id="IPR029056">
    <property type="entry name" value="Ribokinase-like"/>
</dbReference>
<dbReference type="InterPro" id="IPR002139">
    <property type="entry name" value="Ribo/fructo_kinase"/>
</dbReference>
<evidence type="ECO:0000313" key="6">
    <source>
        <dbReference type="EMBL" id="GLQ17084.1"/>
    </source>
</evidence>
<dbReference type="PANTHER" id="PTHR10584">
    <property type="entry name" value="SUGAR KINASE"/>
    <property type="match status" value="1"/>
</dbReference>
<comment type="similarity">
    <text evidence="1 4">Belongs to the carbohydrate kinase PfkB family.</text>
</comment>
<keyword evidence="2 4" id="KW-0808">Transferase</keyword>
<evidence type="ECO:0000256" key="2">
    <source>
        <dbReference type="ARBA" id="ARBA00022679"/>
    </source>
</evidence>
<organism evidence="6 7">
    <name type="scientific">Maritalea porphyrae</name>
    <dbReference type="NCBI Taxonomy" id="880732"/>
    <lineage>
        <taxon>Bacteria</taxon>
        <taxon>Pseudomonadati</taxon>
        <taxon>Pseudomonadota</taxon>
        <taxon>Alphaproteobacteria</taxon>
        <taxon>Hyphomicrobiales</taxon>
        <taxon>Devosiaceae</taxon>
        <taxon>Maritalea</taxon>
    </lineage>
</organism>
<evidence type="ECO:0000256" key="3">
    <source>
        <dbReference type="ARBA" id="ARBA00022777"/>
    </source>
</evidence>
<dbReference type="PROSITE" id="PS00584">
    <property type="entry name" value="PFKB_KINASES_2"/>
    <property type="match status" value="1"/>
</dbReference>
<dbReference type="RefSeq" id="WP_284362955.1">
    <property type="nucleotide sequence ID" value="NZ_BSNI01000002.1"/>
</dbReference>
<keyword evidence="7" id="KW-1185">Reference proteome</keyword>
<evidence type="ECO:0000256" key="1">
    <source>
        <dbReference type="ARBA" id="ARBA00010688"/>
    </source>
</evidence>
<dbReference type="Gene3D" id="3.40.1190.20">
    <property type="match status" value="1"/>
</dbReference>
<proteinExistence type="inferred from homology"/>
<accession>A0ABQ5URU4</accession>
<dbReference type="PANTHER" id="PTHR10584:SF157">
    <property type="entry name" value="SULFOFRUCTOSE KINASE"/>
    <property type="match status" value="1"/>
</dbReference>
<reference evidence="6" key="1">
    <citation type="journal article" date="2014" name="Int. J. Syst. Evol. Microbiol.">
        <title>Complete genome of a new Firmicutes species belonging to the dominant human colonic microbiota ('Ruminococcus bicirculans') reveals two chromosomes and a selective capacity to utilize plant glucans.</title>
        <authorList>
            <consortium name="NISC Comparative Sequencing Program"/>
            <person name="Wegmann U."/>
            <person name="Louis P."/>
            <person name="Goesmann A."/>
            <person name="Henrissat B."/>
            <person name="Duncan S.H."/>
            <person name="Flint H.J."/>
        </authorList>
    </citation>
    <scope>NUCLEOTIDE SEQUENCE</scope>
    <source>
        <strain evidence="6">NBRC 107169</strain>
    </source>
</reference>
<keyword evidence="3 4" id="KW-0418">Kinase</keyword>